<dbReference type="AlphaFoldDB" id="A0AA44F5N1"/>
<keyword evidence="7 10" id="KW-0093">Biotin biosynthesis</keyword>
<dbReference type="GO" id="GO:0030170">
    <property type="term" value="F:pyridoxal phosphate binding"/>
    <property type="evidence" value="ECO:0007669"/>
    <property type="project" value="UniProtKB-UniRule"/>
</dbReference>
<organism evidence="11 12">
    <name type="scientific">Agrobacterium tumefaciens</name>
    <dbReference type="NCBI Taxonomy" id="358"/>
    <lineage>
        <taxon>Bacteria</taxon>
        <taxon>Pseudomonadati</taxon>
        <taxon>Pseudomonadota</taxon>
        <taxon>Alphaproteobacteria</taxon>
        <taxon>Hyphomicrobiales</taxon>
        <taxon>Rhizobiaceae</taxon>
        <taxon>Rhizobium/Agrobacterium group</taxon>
        <taxon>Agrobacterium</taxon>
        <taxon>Agrobacterium tumefaciens complex</taxon>
    </lineage>
</organism>
<keyword evidence="3" id="KW-0028">Amino-acid biosynthesis</keyword>
<evidence type="ECO:0000313" key="11">
    <source>
        <dbReference type="EMBL" id="NTC29565.1"/>
    </source>
</evidence>
<dbReference type="PANTHER" id="PTHR42684:SF3">
    <property type="entry name" value="ADENOSYLMETHIONINE-8-AMINO-7-OXONONANOATE AMINOTRANSFERASE"/>
    <property type="match status" value="1"/>
</dbReference>
<dbReference type="InterPro" id="IPR015421">
    <property type="entry name" value="PyrdxlP-dep_Trfase_major"/>
</dbReference>
<evidence type="ECO:0000256" key="4">
    <source>
        <dbReference type="ARBA" id="ARBA00022576"/>
    </source>
</evidence>
<evidence type="ECO:0000256" key="2">
    <source>
        <dbReference type="ARBA" id="ARBA00005063"/>
    </source>
</evidence>
<feature type="binding site" evidence="10">
    <location>
        <position position="384"/>
    </location>
    <ligand>
        <name>substrate</name>
    </ligand>
</feature>
<evidence type="ECO:0000256" key="6">
    <source>
        <dbReference type="ARBA" id="ARBA00022691"/>
    </source>
</evidence>
<dbReference type="PANTHER" id="PTHR42684">
    <property type="entry name" value="ADENOSYLMETHIONINE-8-AMINO-7-OXONONANOATE AMINOTRANSFERASE"/>
    <property type="match status" value="1"/>
</dbReference>
<feature type="binding site" evidence="10">
    <location>
        <position position="294"/>
    </location>
    <ligand>
        <name>substrate</name>
    </ligand>
</feature>
<evidence type="ECO:0000256" key="3">
    <source>
        <dbReference type="ARBA" id="ARBA00022571"/>
    </source>
</evidence>
<comment type="pathway">
    <text evidence="2 10">Cofactor biosynthesis; biotin biosynthesis; 7,8-diaminononanoate from 8-amino-7-oxononanoate (SAM route): step 1/1.</text>
</comment>
<dbReference type="Gene3D" id="3.40.640.10">
    <property type="entry name" value="Type I PLP-dependent aspartate aminotransferase-like (Major domain)"/>
    <property type="match status" value="1"/>
</dbReference>
<evidence type="ECO:0000256" key="10">
    <source>
        <dbReference type="HAMAP-Rule" id="MF_00834"/>
    </source>
</evidence>
<dbReference type="InterPro" id="IPR015424">
    <property type="entry name" value="PyrdxlP-dep_Trfase"/>
</dbReference>
<reference evidence="11" key="1">
    <citation type="journal article" date="2020" name="Science">
        <title>Unexpected conservation and global transmission of agrobacterial virulence plasmids.</title>
        <authorList>
            <person name="Weisberg A.J."/>
            <person name="Davis E.W. 2nd"/>
            <person name="Tabima J."/>
            <person name="Belcher M.S."/>
            <person name="Miller M."/>
            <person name="Kuo C.H."/>
            <person name="Loper J.E."/>
            <person name="Grunwald N.J."/>
            <person name="Putnam M.L."/>
            <person name="Chang J.H."/>
        </authorList>
    </citation>
    <scope>NUCLEOTIDE SEQUENCE</scope>
    <source>
        <strain evidence="11">17-1853-1a</strain>
    </source>
</reference>
<feature type="site" description="Participates in the substrate recognition with KAPA and in a stacking interaction with the adenine ring of SAM" evidence="10">
    <location>
        <position position="10"/>
    </location>
</feature>
<sequence>MSRSRVWHPFTQHGLEPPMKRIVSAEGAYLVDEDGQRLFDAISSWWVITHGHRHPAIMSAIRAATETFDQIIFAEFSHEPAETLAKGLIELAPAGLEHVFYSDSGSTSVEVALKMALGYFHNCGEKRDRIVVMEHGYHGDTIGAMSTGERGVFNAAYEPLLFGVDRLAFPEADCEQETLDMFESFCRSGRVAALLIEPLVLGAGGMKIYRADVLVGLKQIAERYGCLVIADEVMTGWGRTGTMFACEQAGVSPDILCTSKGLTGGSLPLAATLCSGEIFDAHFSTDRRKTFFHSSSYTANPIACAAAVANLQVWRDEPVVQRIGQLQEVLRDNLGRFADDRRFTSIRQIGTIAALDLVVPSGGYLAEAGPRMRQLFRERGLIIRPLGNVLYLMPPYCSTAQDLTRAFDAMDEVASIVTEAAPGEPGAAAIKNRLRKA</sequence>
<keyword evidence="8 10" id="KW-0663">Pyridoxal phosphate</keyword>
<keyword evidence="3" id="KW-0055">Arginine biosynthesis</keyword>
<comment type="similarity">
    <text evidence="10">Belongs to the class-III pyridoxal-phosphate-dependent aminotransferase family. BioA subfamily.</text>
</comment>
<comment type="catalytic activity">
    <reaction evidence="9 10">
        <text>(8S)-8-amino-7-oxononanoate + S-adenosyl-L-methionine = S-adenosyl-4-methylsulfanyl-2-oxobutanoate + (7R,8S)-7,8-diammoniononanoate</text>
        <dbReference type="Rhea" id="RHEA:16861"/>
        <dbReference type="ChEBI" id="CHEBI:16490"/>
        <dbReference type="ChEBI" id="CHEBI:59789"/>
        <dbReference type="ChEBI" id="CHEBI:149468"/>
        <dbReference type="ChEBI" id="CHEBI:149469"/>
        <dbReference type="EC" id="2.6.1.62"/>
    </reaction>
</comment>
<dbReference type="Pfam" id="PF00202">
    <property type="entry name" value="Aminotran_3"/>
    <property type="match status" value="1"/>
</dbReference>
<dbReference type="Gene3D" id="3.90.1150.10">
    <property type="entry name" value="Aspartate Aminotransferase, domain 1"/>
    <property type="match status" value="1"/>
</dbReference>
<gene>
    <name evidence="10" type="primary">bioA</name>
    <name evidence="11" type="ORF">G6M46_15605</name>
</gene>
<evidence type="ECO:0000256" key="9">
    <source>
        <dbReference type="ARBA" id="ARBA00048449"/>
    </source>
</evidence>
<dbReference type="InterPro" id="IPR005814">
    <property type="entry name" value="Aminotrans_3"/>
</dbReference>
<comment type="caution">
    <text evidence="11">The sequence shown here is derived from an EMBL/GenBank/DDBJ whole genome shotgun (WGS) entry which is preliminary data.</text>
</comment>
<feature type="binding site" evidence="10">
    <location>
        <position position="45"/>
    </location>
    <ligand>
        <name>substrate</name>
    </ligand>
</feature>
<dbReference type="GO" id="GO:0009102">
    <property type="term" value="P:biotin biosynthetic process"/>
    <property type="evidence" value="ECO:0007669"/>
    <property type="project" value="UniProtKB-UniRule"/>
</dbReference>
<dbReference type="GO" id="GO:0004015">
    <property type="term" value="F:adenosylmethionine-8-amino-7-oxononanoate transaminase activity"/>
    <property type="evidence" value="ECO:0007669"/>
    <property type="project" value="UniProtKB-UniRule"/>
</dbReference>
<feature type="binding site" evidence="10">
    <location>
        <position position="260"/>
    </location>
    <ligand>
        <name>substrate</name>
    </ligand>
</feature>
<dbReference type="NCBIfam" id="TIGR00508">
    <property type="entry name" value="bioA"/>
    <property type="match status" value="1"/>
</dbReference>
<dbReference type="Proteomes" id="UP000702952">
    <property type="component" value="Unassembled WGS sequence"/>
</dbReference>
<dbReference type="GO" id="GO:0004141">
    <property type="term" value="F:dethiobiotin synthase activity"/>
    <property type="evidence" value="ECO:0007669"/>
    <property type="project" value="TreeGrafter"/>
</dbReference>
<dbReference type="InterPro" id="IPR015422">
    <property type="entry name" value="PyrdxlP-dep_Trfase_small"/>
</dbReference>
<dbReference type="CDD" id="cd00610">
    <property type="entry name" value="OAT_like"/>
    <property type="match status" value="1"/>
</dbReference>
<accession>A0AA44F5N1</accession>
<name>A0AA44F5N1_AGRTU</name>
<feature type="binding site" evidence="10">
    <location>
        <begin position="105"/>
        <end position="106"/>
    </location>
    <ligand>
        <name>pyridoxal 5'-phosphate</name>
        <dbReference type="ChEBI" id="CHEBI:597326"/>
    </ligand>
</feature>
<keyword evidence="10" id="KW-0963">Cytoplasm</keyword>
<evidence type="ECO:0000256" key="7">
    <source>
        <dbReference type="ARBA" id="ARBA00022756"/>
    </source>
</evidence>
<keyword evidence="6 10" id="KW-0949">S-adenosyl-L-methionine</keyword>
<evidence type="ECO:0000256" key="1">
    <source>
        <dbReference type="ARBA" id="ARBA00001933"/>
    </source>
</evidence>
<evidence type="ECO:0000256" key="8">
    <source>
        <dbReference type="ARBA" id="ARBA00022898"/>
    </source>
</evidence>
<dbReference type="RefSeq" id="WP_065658743.1">
    <property type="nucleotide sequence ID" value="NZ_CP123839.1"/>
</dbReference>
<protein>
    <recommendedName>
        <fullName evidence="10">Adenosylmethionine-8-amino-7-oxononanoate aminotransferase</fullName>
        <ecNumber evidence="10">2.6.1.62</ecNumber>
    </recommendedName>
    <alternativeName>
        <fullName evidence="10">7,8-diamino-pelargonic acid aminotransferase</fullName>
        <shortName evidence="10">DAPA AT</shortName>
        <shortName evidence="10">DAPA aminotransferase</shortName>
    </alternativeName>
    <alternativeName>
        <fullName evidence="10">7,8-diaminononanoate synthase</fullName>
        <shortName evidence="10">DANS</shortName>
    </alternativeName>
    <alternativeName>
        <fullName evidence="10">Diaminopelargonic acid synthase</fullName>
    </alternativeName>
</protein>
<dbReference type="FunFam" id="3.40.640.10:FF:000004">
    <property type="entry name" value="Acetylornithine aminotransferase"/>
    <property type="match status" value="1"/>
</dbReference>
<dbReference type="HAMAP" id="MF_00834">
    <property type="entry name" value="BioA"/>
    <property type="match status" value="1"/>
</dbReference>
<dbReference type="NCBIfam" id="NF004624">
    <property type="entry name" value="PRK05964.1"/>
    <property type="match status" value="1"/>
</dbReference>
<comment type="subunit">
    <text evidence="10">Homodimer.</text>
</comment>
<feature type="modified residue" description="N6-(pyridoxal phosphate)lysine" evidence="10">
    <location>
        <position position="260"/>
    </location>
</feature>
<comment type="subcellular location">
    <subcellularLocation>
        <location evidence="10">Cytoplasm</location>
    </subcellularLocation>
</comment>
<evidence type="ECO:0000256" key="5">
    <source>
        <dbReference type="ARBA" id="ARBA00022679"/>
    </source>
</evidence>
<feature type="binding site" evidence="10">
    <location>
        <position position="137"/>
    </location>
    <ligand>
        <name>substrate</name>
    </ligand>
</feature>
<feature type="binding site" evidence="10">
    <location>
        <position position="231"/>
    </location>
    <ligand>
        <name>pyridoxal 5'-phosphate</name>
        <dbReference type="ChEBI" id="CHEBI:597326"/>
    </ligand>
</feature>
<keyword evidence="5 10" id="KW-0808">Transferase</keyword>
<keyword evidence="4 10" id="KW-0032">Aminotransferase</keyword>
<feature type="binding site" evidence="10">
    <location>
        <begin position="295"/>
        <end position="296"/>
    </location>
    <ligand>
        <name>pyridoxal 5'-phosphate</name>
        <dbReference type="ChEBI" id="CHEBI:597326"/>
    </ligand>
</feature>
<dbReference type="EMBL" id="JAAMAY010000026">
    <property type="protein sequence ID" value="NTC29565.1"/>
    <property type="molecule type" value="Genomic_DNA"/>
</dbReference>
<comment type="cofactor">
    <cofactor evidence="1 10">
        <name>pyridoxal 5'-phosphate</name>
        <dbReference type="ChEBI" id="CHEBI:597326"/>
    </cofactor>
</comment>
<dbReference type="GO" id="GO:0006526">
    <property type="term" value="P:L-arginine biosynthetic process"/>
    <property type="evidence" value="ECO:0007669"/>
    <property type="project" value="UniProtKB-KW"/>
</dbReference>
<comment type="function">
    <text evidence="10">Catalyzes the transfer of the alpha-amino group from S-adenosyl-L-methionine (SAM) to 7-keto-8-aminopelargonic acid (KAPA) to form 7,8-diaminopelargonic acid (DAPA). It is the only aminotransferase known to utilize SAM as an amino donor.</text>
</comment>
<evidence type="ECO:0000313" key="12">
    <source>
        <dbReference type="Proteomes" id="UP000702952"/>
    </source>
</evidence>
<dbReference type="InterPro" id="IPR005815">
    <property type="entry name" value="BioA"/>
</dbReference>
<dbReference type="GO" id="GO:0005737">
    <property type="term" value="C:cytoplasm"/>
    <property type="evidence" value="ECO:0007669"/>
    <property type="project" value="UniProtKB-SubCell"/>
</dbReference>
<dbReference type="EC" id="2.6.1.62" evidence="10"/>
<proteinExistence type="inferred from homology"/>
<dbReference type="SUPFAM" id="SSF53383">
    <property type="entry name" value="PLP-dependent transferases"/>
    <property type="match status" value="1"/>
</dbReference>